<gene>
    <name evidence="2" type="ORF">ACFPET_19195</name>
</gene>
<comment type="caution">
    <text evidence="2">The sequence shown here is derived from an EMBL/GenBank/DDBJ whole genome shotgun (WGS) entry which is preliminary data.</text>
</comment>
<sequence>MAQPFTDDVIAAVCRHMNADHPEDTLVMVRGLGGRPEATAARMTGFDGDGGDYLAEVGGSEVPVRIPWERPLTERAEVRPEVVRIYRESLAKLG</sequence>
<accession>A0ABV8U3H4</accession>
<evidence type="ECO:0000259" key="1">
    <source>
        <dbReference type="Pfam" id="PF10615"/>
    </source>
</evidence>
<dbReference type="InterPro" id="IPR019595">
    <property type="entry name" value="DUF2470"/>
</dbReference>
<feature type="domain" description="DUF2470" evidence="1">
    <location>
        <begin position="12"/>
        <end position="84"/>
    </location>
</feature>
<dbReference type="Gene3D" id="3.20.180.10">
    <property type="entry name" value="PNP-oxidase-like"/>
    <property type="match status" value="1"/>
</dbReference>
<dbReference type="SUPFAM" id="SSF50475">
    <property type="entry name" value="FMN-binding split barrel"/>
    <property type="match status" value="1"/>
</dbReference>
<dbReference type="Proteomes" id="UP001595823">
    <property type="component" value="Unassembled WGS sequence"/>
</dbReference>
<name>A0ABV8U3H4_9ACTN</name>
<evidence type="ECO:0000313" key="3">
    <source>
        <dbReference type="Proteomes" id="UP001595823"/>
    </source>
</evidence>
<dbReference type="EMBL" id="JBHSDK010000028">
    <property type="protein sequence ID" value="MFC4337330.1"/>
    <property type="molecule type" value="Genomic_DNA"/>
</dbReference>
<reference evidence="3" key="1">
    <citation type="journal article" date="2019" name="Int. J. Syst. Evol. Microbiol.">
        <title>The Global Catalogue of Microorganisms (GCM) 10K type strain sequencing project: providing services to taxonomists for standard genome sequencing and annotation.</title>
        <authorList>
            <consortium name="The Broad Institute Genomics Platform"/>
            <consortium name="The Broad Institute Genome Sequencing Center for Infectious Disease"/>
            <person name="Wu L."/>
            <person name="Ma J."/>
        </authorList>
    </citation>
    <scope>NUCLEOTIDE SEQUENCE [LARGE SCALE GENOMIC DNA]</scope>
    <source>
        <strain evidence="3">IBRC-M 10908</strain>
    </source>
</reference>
<dbReference type="Pfam" id="PF10615">
    <property type="entry name" value="DUF2470"/>
    <property type="match status" value="1"/>
</dbReference>
<proteinExistence type="predicted"/>
<protein>
    <submittedName>
        <fullName evidence="2">DUF2470 domain-containing protein</fullName>
    </submittedName>
</protein>
<dbReference type="RefSeq" id="WP_380624310.1">
    <property type="nucleotide sequence ID" value="NZ_JBHSDK010000028.1"/>
</dbReference>
<organism evidence="2 3">
    <name type="scientific">Salininema proteolyticum</name>
    <dbReference type="NCBI Taxonomy" id="1607685"/>
    <lineage>
        <taxon>Bacteria</taxon>
        <taxon>Bacillati</taxon>
        <taxon>Actinomycetota</taxon>
        <taxon>Actinomycetes</taxon>
        <taxon>Glycomycetales</taxon>
        <taxon>Glycomycetaceae</taxon>
        <taxon>Salininema</taxon>
    </lineage>
</organism>
<dbReference type="InterPro" id="IPR037119">
    <property type="entry name" value="Haem_oxidase_HugZ-like_sf"/>
</dbReference>
<evidence type="ECO:0000313" key="2">
    <source>
        <dbReference type="EMBL" id="MFC4337330.1"/>
    </source>
</evidence>
<keyword evidence="3" id="KW-1185">Reference proteome</keyword>